<protein>
    <submittedName>
        <fullName evidence="2">Uncharacterized protein</fullName>
    </submittedName>
</protein>
<dbReference type="EMBL" id="JADGJH010000760">
    <property type="protein sequence ID" value="KAJ3123106.1"/>
    <property type="molecule type" value="Genomic_DNA"/>
</dbReference>
<feature type="transmembrane region" description="Helical" evidence="1">
    <location>
        <begin position="20"/>
        <end position="47"/>
    </location>
</feature>
<dbReference type="AlphaFoldDB" id="A0AAD5XDZ0"/>
<keyword evidence="1" id="KW-0812">Transmembrane</keyword>
<name>A0AAD5XDZ0_9FUNG</name>
<evidence type="ECO:0000256" key="1">
    <source>
        <dbReference type="SAM" id="Phobius"/>
    </source>
</evidence>
<sequence length="182" mass="18569">MTTISVGNGNVTVFTAGYHTLFVASHAAAGLGGIGAVFDMLLLASILRHWRQLARGGSFNMVLAIGLLVLLSMLDGALLAAVSELWVATAWAEFGGAAAATATATATALLDAPLVANALASLGYALLTGLFAANLLLALERHHQITARVSLPPSLRRAVFASAALFVAANIACFGISVSLQP</sequence>
<organism evidence="2 3">
    <name type="scientific">Physocladia obscura</name>
    <dbReference type="NCBI Taxonomy" id="109957"/>
    <lineage>
        <taxon>Eukaryota</taxon>
        <taxon>Fungi</taxon>
        <taxon>Fungi incertae sedis</taxon>
        <taxon>Chytridiomycota</taxon>
        <taxon>Chytridiomycota incertae sedis</taxon>
        <taxon>Chytridiomycetes</taxon>
        <taxon>Chytridiales</taxon>
        <taxon>Chytriomycetaceae</taxon>
        <taxon>Physocladia</taxon>
    </lineage>
</organism>
<reference evidence="2" key="1">
    <citation type="submission" date="2020-05" db="EMBL/GenBank/DDBJ databases">
        <title>Phylogenomic resolution of chytrid fungi.</title>
        <authorList>
            <person name="Stajich J.E."/>
            <person name="Amses K."/>
            <person name="Simmons R."/>
            <person name="Seto K."/>
            <person name="Myers J."/>
            <person name="Bonds A."/>
            <person name="Quandt C.A."/>
            <person name="Barry K."/>
            <person name="Liu P."/>
            <person name="Grigoriev I."/>
            <person name="Longcore J.E."/>
            <person name="James T.Y."/>
        </authorList>
    </citation>
    <scope>NUCLEOTIDE SEQUENCE</scope>
    <source>
        <strain evidence="2">JEL0513</strain>
    </source>
</reference>
<keyword evidence="3" id="KW-1185">Reference proteome</keyword>
<proteinExistence type="predicted"/>
<feature type="transmembrane region" description="Helical" evidence="1">
    <location>
        <begin position="59"/>
        <end position="82"/>
    </location>
</feature>
<evidence type="ECO:0000313" key="3">
    <source>
        <dbReference type="Proteomes" id="UP001211907"/>
    </source>
</evidence>
<comment type="caution">
    <text evidence="2">The sequence shown here is derived from an EMBL/GenBank/DDBJ whole genome shotgun (WGS) entry which is preliminary data.</text>
</comment>
<accession>A0AAD5XDZ0</accession>
<keyword evidence="1" id="KW-0472">Membrane</keyword>
<gene>
    <name evidence="2" type="ORF">HK100_011726</name>
</gene>
<feature type="transmembrane region" description="Helical" evidence="1">
    <location>
        <begin position="158"/>
        <end position="180"/>
    </location>
</feature>
<feature type="transmembrane region" description="Helical" evidence="1">
    <location>
        <begin position="114"/>
        <end position="137"/>
    </location>
</feature>
<keyword evidence="1" id="KW-1133">Transmembrane helix</keyword>
<dbReference type="Proteomes" id="UP001211907">
    <property type="component" value="Unassembled WGS sequence"/>
</dbReference>
<evidence type="ECO:0000313" key="2">
    <source>
        <dbReference type="EMBL" id="KAJ3123106.1"/>
    </source>
</evidence>